<dbReference type="KEGG" id="schv:BRCON_1207"/>
<evidence type="ECO:0000313" key="3">
    <source>
        <dbReference type="Proteomes" id="UP000262583"/>
    </source>
</evidence>
<organism evidence="2 3">
    <name type="scientific">Sumerlaea chitinivorans</name>
    <dbReference type="NCBI Taxonomy" id="2250252"/>
    <lineage>
        <taxon>Bacteria</taxon>
        <taxon>Candidatus Sumerlaeota</taxon>
        <taxon>Candidatus Sumerlaeia</taxon>
        <taxon>Candidatus Sumerlaeales</taxon>
        <taxon>Candidatus Sumerlaeaceae</taxon>
        <taxon>Candidatus Sumerlaea</taxon>
    </lineage>
</organism>
<sequence length="66" mass="7685">MPKIQLSAQKNRDFREPEKENPKRGAGPFLRIFEAISSRSFMRKYMNLLFVTRAITMICEFCGARG</sequence>
<accession>A0A2Z4Y4B4</accession>
<evidence type="ECO:0000313" key="2">
    <source>
        <dbReference type="EMBL" id="AXA35984.1"/>
    </source>
</evidence>
<proteinExistence type="predicted"/>
<feature type="compositionally biased region" description="Basic and acidic residues" evidence="1">
    <location>
        <begin position="10"/>
        <end position="23"/>
    </location>
</feature>
<gene>
    <name evidence="2" type="ORF">BRCON_1207</name>
</gene>
<dbReference type="Proteomes" id="UP000262583">
    <property type="component" value="Chromosome"/>
</dbReference>
<dbReference type="EMBL" id="CP030759">
    <property type="protein sequence ID" value="AXA35984.1"/>
    <property type="molecule type" value="Genomic_DNA"/>
</dbReference>
<protein>
    <submittedName>
        <fullName evidence="2">Uncharacterized protein</fullName>
    </submittedName>
</protein>
<reference evidence="2 3" key="1">
    <citation type="submission" date="2018-05" db="EMBL/GenBank/DDBJ databases">
        <title>A metagenomic window into the 2 km-deep terrestrial subsurface aquifer revealed taxonomically and functionally diverse microbial community comprising novel uncultured bacterial lineages.</title>
        <authorList>
            <person name="Kadnikov V.V."/>
            <person name="Mardanov A.V."/>
            <person name="Beletsky A.V."/>
            <person name="Banks D."/>
            <person name="Pimenov N.V."/>
            <person name="Frank Y.A."/>
            <person name="Karnachuk O.V."/>
            <person name="Ravin N.V."/>
        </authorList>
    </citation>
    <scope>NUCLEOTIDE SEQUENCE [LARGE SCALE GENOMIC DNA]</scope>
    <source>
        <strain evidence="2">BY</strain>
    </source>
</reference>
<evidence type="ECO:0000256" key="1">
    <source>
        <dbReference type="SAM" id="MobiDB-lite"/>
    </source>
</evidence>
<feature type="region of interest" description="Disordered" evidence="1">
    <location>
        <begin position="1"/>
        <end position="25"/>
    </location>
</feature>
<name>A0A2Z4Y4B4_SUMC1</name>
<dbReference type="AlphaFoldDB" id="A0A2Z4Y4B4"/>